<evidence type="ECO:0000313" key="3">
    <source>
        <dbReference type="Proteomes" id="UP000016496"/>
    </source>
</evidence>
<comment type="caution">
    <text evidence="2">The sequence shown here is derived from an EMBL/GenBank/DDBJ whole genome shotgun (WGS) entry which is preliminary data.</text>
</comment>
<organism evidence="2 3">
    <name type="scientific">Bacteroides pyogenes F0041</name>
    <dbReference type="NCBI Taxonomy" id="1321819"/>
    <lineage>
        <taxon>Bacteria</taxon>
        <taxon>Pseudomonadati</taxon>
        <taxon>Bacteroidota</taxon>
        <taxon>Bacteroidia</taxon>
        <taxon>Bacteroidales</taxon>
        <taxon>Bacteroidaceae</taxon>
        <taxon>Bacteroides</taxon>
    </lineage>
</organism>
<feature type="region of interest" description="Disordered" evidence="1">
    <location>
        <begin position="1"/>
        <end position="23"/>
    </location>
</feature>
<accession>U2DQJ8</accession>
<dbReference type="AlphaFoldDB" id="U2DQJ8"/>
<protein>
    <submittedName>
        <fullName evidence="2">Uncharacterized protein</fullName>
    </submittedName>
</protein>
<sequence>MGANANVPGRDAGIPAEDGNMRRRTRDSFARVRQKVYMCVCVCVIQISETAKCRRSKEVKGLQFGYRVIYIIYRYNMLQTTRLPQHTRQKPEAGKHIREQR</sequence>
<dbReference type="HOGENOM" id="CLU_2285814_0_0_10"/>
<gene>
    <name evidence="2" type="ORF">HMPREF1981_02686</name>
</gene>
<name>U2DQJ8_9BACE</name>
<dbReference type="EMBL" id="AWSV01000144">
    <property type="protein sequence ID" value="ERI81996.1"/>
    <property type="molecule type" value="Genomic_DNA"/>
</dbReference>
<dbReference type="Proteomes" id="UP000016496">
    <property type="component" value="Unassembled WGS sequence"/>
</dbReference>
<evidence type="ECO:0000313" key="2">
    <source>
        <dbReference type="EMBL" id="ERI81996.1"/>
    </source>
</evidence>
<proteinExistence type="predicted"/>
<evidence type="ECO:0000256" key="1">
    <source>
        <dbReference type="SAM" id="MobiDB-lite"/>
    </source>
</evidence>
<reference evidence="2 3" key="1">
    <citation type="submission" date="2013-08" db="EMBL/GenBank/DDBJ databases">
        <authorList>
            <person name="Weinstock G."/>
            <person name="Sodergren E."/>
            <person name="Wylie T."/>
            <person name="Fulton L."/>
            <person name="Fulton R."/>
            <person name="Fronick C."/>
            <person name="O'Laughlin M."/>
            <person name="Godfrey J."/>
            <person name="Miner T."/>
            <person name="Herter B."/>
            <person name="Appelbaum E."/>
            <person name="Cordes M."/>
            <person name="Lek S."/>
            <person name="Wollam A."/>
            <person name="Pepin K.H."/>
            <person name="Palsikar V.B."/>
            <person name="Mitreva M."/>
            <person name="Wilson R.K."/>
        </authorList>
    </citation>
    <scope>NUCLEOTIDE SEQUENCE [LARGE SCALE GENOMIC DNA]</scope>
    <source>
        <strain evidence="2 3">F0041</strain>
    </source>
</reference>